<dbReference type="EMBL" id="VSRR010090032">
    <property type="protein sequence ID" value="MPC92071.1"/>
    <property type="molecule type" value="Genomic_DNA"/>
</dbReference>
<dbReference type="AlphaFoldDB" id="A0A5B7J2K4"/>
<sequence length="125" mass="13946">MRLTTARGTLRPARSTAMTARQPFCSLSFSGELRELDHVFFPIRKTSHSVLQGKRAAHKAMLEEFGHVATRLLPVARCSFGGESGAGNCDFLLTCRQVPGCVGEEEEEEEQEEEEEEEEEEEATL</sequence>
<gene>
    <name evidence="2" type="ORF">E2C01_087143</name>
</gene>
<protein>
    <submittedName>
        <fullName evidence="2">Uncharacterized protein</fullName>
    </submittedName>
</protein>
<reference evidence="2 3" key="1">
    <citation type="submission" date="2019-05" db="EMBL/GenBank/DDBJ databases">
        <title>Another draft genome of Portunus trituberculatus and its Hox gene families provides insights of decapod evolution.</title>
        <authorList>
            <person name="Jeong J.-H."/>
            <person name="Song I."/>
            <person name="Kim S."/>
            <person name="Choi T."/>
            <person name="Kim D."/>
            <person name="Ryu S."/>
            <person name="Kim W."/>
        </authorList>
    </citation>
    <scope>NUCLEOTIDE SEQUENCE [LARGE SCALE GENOMIC DNA]</scope>
    <source>
        <tissue evidence="2">Muscle</tissue>
    </source>
</reference>
<evidence type="ECO:0000313" key="3">
    <source>
        <dbReference type="Proteomes" id="UP000324222"/>
    </source>
</evidence>
<comment type="caution">
    <text evidence="2">The sequence shown here is derived from an EMBL/GenBank/DDBJ whole genome shotgun (WGS) entry which is preliminary data.</text>
</comment>
<organism evidence="2 3">
    <name type="scientific">Portunus trituberculatus</name>
    <name type="common">Swimming crab</name>
    <name type="synonym">Neptunus trituberculatus</name>
    <dbReference type="NCBI Taxonomy" id="210409"/>
    <lineage>
        <taxon>Eukaryota</taxon>
        <taxon>Metazoa</taxon>
        <taxon>Ecdysozoa</taxon>
        <taxon>Arthropoda</taxon>
        <taxon>Crustacea</taxon>
        <taxon>Multicrustacea</taxon>
        <taxon>Malacostraca</taxon>
        <taxon>Eumalacostraca</taxon>
        <taxon>Eucarida</taxon>
        <taxon>Decapoda</taxon>
        <taxon>Pleocyemata</taxon>
        <taxon>Brachyura</taxon>
        <taxon>Eubrachyura</taxon>
        <taxon>Portunoidea</taxon>
        <taxon>Portunidae</taxon>
        <taxon>Portuninae</taxon>
        <taxon>Portunus</taxon>
    </lineage>
</organism>
<evidence type="ECO:0000256" key="1">
    <source>
        <dbReference type="SAM" id="MobiDB-lite"/>
    </source>
</evidence>
<feature type="region of interest" description="Disordered" evidence="1">
    <location>
        <begin position="102"/>
        <end position="125"/>
    </location>
</feature>
<dbReference type="Proteomes" id="UP000324222">
    <property type="component" value="Unassembled WGS sequence"/>
</dbReference>
<proteinExistence type="predicted"/>
<accession>A0A5B7J2K4</accession>
<evidence type="ECO:0000313" key="2">
    <source>
        <dbReference type="EMBL" id="MPC92071.1"/>
    </source>
</evidence>
<name>A0A5B7J2K4_PORTR</name>
<feature type="compositionally biased region" description="Acidic residues" evidence="1">
    <location>
        <begin position="103"/>
        <end position="125"/>
    </location>
</feature>
<keyword evidence="3" id="KW-1185">Reference proteome</keyword>